<comment type="caution">
    <text evidence="1">The sequence shown here is derived from an EMBL/GenBank/DDBJ whole genome shotgun (WGS) entry which is preliminary data.</text>
</comment>
<dbReference type="Proteomes" id="UP000835052">
    <property type="component" value="Unassembled WGS sequence"/>
</dbReference>
<name>A0A8S1GSQ8_9PELO</name>
<evidence type="ECO:0000313" key="1">
    <source>
        <dbReference type="EMBL" id="CAD6186565.1"/>
    </source>
</evidence>
<evidence type="ECO:0000313" key="2">
    <source>
        <dbReference type="Proteomes" id="UP000835052"/>
    </source>
</evidence>
<organism evidence="1 2">
    <name type="scientific">Caenorhabditis auriculariae</name>
    <dbReference type="NCBI Taxonomy" id="2777116"/>
    <lineage>
        <taxon>Eukaryota</taxon>
        <taxon>Metazoa</taxon>
        <taxon>Ecdysozoa</taxon>
        <taxon>Nematoda</taxon>
        <taxon>Chromadorea</taxon>
        <taxon>Rhabditida</taxon>
        <taxon>Rhabditina</taxon>
        <taxon>Rhabditomorpha</taxon>
        <taxon>Rhabditoidea</taxon>
        <taxon>Rhabditidae</taxon>
        <taxon>Peloderinae</taxon>
        <taxon>Caenorhabditis</taxon>
    </lineage>
</organism>
<dbReference type="AlphaFoldDB" id="A0A8S1GSQ8"/>
<protein>
    <submittedName>
        <fullName evidence="1">Uncharacterized protein</fullName>
    </submittedName>
</protein>
<dbReference type="EMBL" id="CAJGYM010000004">
    <property type="protein sequence ID" value="CAD6186565.1"/>
    <property type="molecule type" value="Genomic_DNA"/>
</dbReference>
<proteinExistence type="predicted"/>
<keyword evidence="2" id="KW-1185">Reference proteome</keyword>
<sequence length="130" mass="14271">MKVRERRLKVGTDQLECSPELGVDQSNGAEAHVKRFAKSERLPRASRSLGELVLIKPTKRTGLNRSTRKNDWERLSGSGGLCSSSAVCMCVCVCAVSRRLVELLGCGVRRRGRQDWFHQASSSPSVPSSA</sequence>
<gene>
    <name evidence="1" type="ORF">CAUJ_LOCUS2484</name>
</gene>
<accession>A0A8S1GSQ8</accession>
<reference evidence="1" key="1">
    <citation type="submission" date="2020-10" db="EMBL/GenBank/DDBJ databases">
        <authorList>
            <person name="Kikuchi T."/>
        </authorList>
    </citation>
    <scope>NUCLEOTIDE SEQUENCE</scope>
    <source>
        <strain evidence="1">NKZ352</strain>
    </source>
</reference>